<dbReference type="RefSeq" id="WP_133743511.1">
    <property type="nucleotide sequence ID" value="NZ_SNYN01000031.1"/>
</dbReference>
<dbReference type="Proteomes" id="UP000295281">
    <property type="component" value="Unassembled WGS sequence"/>
</dbReference>
<dbReference type="Gene3D" id="3.40.50.300">
    <property type="entry name" value="P-loop containing nucleotide triphosphate hydrolases"/>
    <property type="match status" value="1"/>
</dbReference>
<dbReference type="PANTHER" id="PTHR12083:SF9">
    <property type="entry name" value="BIFUNCTIONAL POLYNUCLEOTIDE PHOSPHATASE_KINASE"/>
    <property type="match status" value="1"/>
</dbReference>
<dbReference type="OrthoDB" id="8564590at2"/>
<proteinExistence type="predicted"/>
<dbReference type="PANTHER" id="PTHR12083">
    <property type="entry name" value="BIFUNCTIONAL POLYNUCLEOTIDE PHOSPHATASE/KINASE"/>
    <property type="match status" value="1"/>
</dbReference>
<dbReference type="GO" id="GO:0003690">
    <property type="term" value="F:double-stranded DNA binding"/>
    <property type="evidence" value="ECO:0007669"/>
    <property type="project" value="TreeGrafter"/>
</dbReference>
<dbReference type="SUPFAM" id="SSF52540">
    <property type="entry name" value="P-loop containing nucleoside triphosphate hydrolases"/>
    <property type="match status" value="1"/>
</dbReference>
<dbReference type="GO" id="GO:0046403">
    <property type="term" value="F:polynucleotide 3'-phosphatase activity"/>
    <property type="evidence" value="ECO:0007669"/>
    <property type="project" value="TreeGrafter"/>
</dbReference>
<reference evidence="1 2" key="1">
    <citation type="submission" date="2019-03" db="EMBL/GenBank/DDBJ databases">
        <title>Genomic Encyclopedia of Type Strains, Phase IV (KMG-IV): sequencing the most valuable type-strain genomes for metagenomic binning, comparative biology and taxonomic classification.</title>
        <authorList>
            <person name="Goeker M."/>
        </authorList>
    </citation>
    <scope>NUCLEOTIDE SEQUENCE [LARGE SCALE GENOMIC DNA]</scope>
    <source>
        <strain evidence="1 2">DSM 46770</strain>
    </source>
</reference>
<name>A0A4V6PWN3_9ACTN</name>
<protein>
    <submittedName>
        <fullName evidence="1">AAA domain-containing protein</fullName>
    </submittedName>
</protein>
<dbReference type="InterPro" id="IPR027417">
    <property type="entry name" value="P-loop_NTPase"/>
</dbReference>
<dbReference type="GO" id="GO:0006281">
    <property type="term" value="P:DNA repair"/>
    <property type="evidence" value="ECO:0007669"/>
    <property type="project" value="TreeGrafter"/>
</dbReference>
<dbReference type="EMBL" id="SNYN01000031">
    <property type="protein sequence ID" value="TDQ45527.1"/>
    <property type="molecule type" value="Genomic_DNA"/>
</dbReference>
<keyword evidence="2" id="KW-1185">Reference proteome</keyword>
<gene>
    <name evidence="1" type="ORF">EV190_13144</name>
</gene>
<dbReference type="AlphaFoldDB" id="A0A4V6PWN3"/>
<comment type="caution">
    <text evidence="1">The sequence shown here is derived from an EMBL/GenBank/DDBJ whole genome shotgun (WGS) entry which is preliminary data.</text>
</comment>
<accession>A0A4V6PWN3</accession>
<evidence type="ECO:0000313" key="2">
    <source>
        <dbReference type="Proteomes" id="UP000295281"/>
    </source>
</evidence>
<dbReference type="GO" id="GO:0046404">
    <property type="term" value="F:ATP-dependent polydeoxyribonucleotide 5'-hydroxyl-kinase activity"/>
    <property type="evidence" value="ECO:0007669"/>
    <property type="project" value="TreeGrafter"/>
</dbReference>
<dbReference type="Pfam" id="PF13671">
    <property type="entry name" value="AAA_33"/>
    <property type="match status" value="1"/>
</dbReference>
<evidence type="ECO:0000313" key="1">
    <source>
        <dbReference type="EMBL" id="TDQ45527.1"/>
    </source>
</evidence>
<sequence>MDGRTEVAILVGLQASGKTTFYRRRLAGTHEHVSKDTFPNARRPGARQARMITEALARGRDVAVDNTNPSPLEWRPIVEAARDHGARVVGYWFPADPAGSLERNARREGRARVPDVGVYATLGRLCRPGPEDGFDALYTVRFDGAGGFDVRRDALGDAADRPVPPPGR</sequence>
<organism evidence="1 2">
    <name type="scientific">Actinorugispora endophytica</name>
    <dbReference type="NCBI Taxonomy" id="1605990"/>
    <lineage>
        <taxon>Bacteria</taxon>
        <taxon>Bacillati</taxon>
        <taxon>Actinomycetota</taxon>
        <taxon>Actinomycetes</taxon>
        <taxon>Streptosporangiales</taxon>
        <taxon>Nocardiopsidaceae</taxon>
        <taxon>Actinorugispora</taxon>
    </lineage>
</organism>